<comment type="caution">
    <text evidence="1">The sequence shown here is derived from an EMBL/GenBank/DDBJ whole genome shotgun (WGS) entry which is preliminary data.</text>
</comment>
<accession>A0ACC2FM87</accession>
<gene>
    <name evidence="1" type="ORF">DPEC_G00277820</name>
</gene>
<organism evidence="1 2">
    <name type="scientific">Dallia pectoralis</name>
    <name type="common">Alaska blackfish</name>
    <dbReference type="NCBI Taxonomy" id="75939"/>
    <lineage>
        <taxon>Eukaryota</taxon>
        <taxon>Metazoa</taxon>
        <taxon>Chordata</taxon>
        <taxon>Craniata</taxon>
        <taxon>Vertebrata</taxon>
        <taxon>Euteleostomi</taxon>
        <taxon>Actinopterygii</taxon>
        <taxon>Neopterygii</taxon>
        <taxon>Teleostei</taxon>
        <taxon>Protacanthopterygii</taxon>
        <taxon>Esociformes</taxon>
        <taxon>Umbridae</taxon>
        <taxon>Dallia</taxon>
    </lineage>
</organism>
<sequence>MLSNFVPRNPLTSEVTVWAERVADQGTARKQGRPASGAGAVAQHTPCATVMSRSPRKNPGPTQTPRPRLKDPNSRFDSRSRLTESGIAAALSPGSRIFRTGRQNETRQP</sequence>
<name>A0ACC2FM87_DALPE</name>
<dbReference type="EMBL" id="CM055752">
    <property type="protein sequence ID" value="KAJ7992370.1"/>
    <property type="molecule type" value="Genomic_DNA"/>
</dbReference>
<keyword evidence="2" id="KW-1185">Reference proteome</keyword>
<proteinExistence type="predicted"/>
<evidence type="ECO:0000313" key="2">
    <source>
        <dbReference type="Proteomes" id="UP001157502"/>
    </source>
</evidence>
<dbReference type="Proteomes" id="UP001157502">
    <property type="component" value="Chromosome 25"/>
</dbReference>
<evidence type="ECO:0000313" key="1">
    <source>
        <dbReference type="EMBL" id="KAJ7992370.1"/>
    </source>
</evidence>
<reference evidence="1" key="1">
    <citation type="submission" date="2021-05" db="EMBL/GenBank/DDBJ databases">
        <authorList>
            <person name="Pan Q."/>
            <person name="Jouanno E."/>
            <person name="Zahm M."/>
            <person name="Klopp C."/>
            <person name="Cabau C."/>
            <person name="Louis A."/>
            <person name="Berthelot C."/>
            <person name="Parey E."/>
            <person name="Roest Crollius H."/>
            <person name="Montfort J."/>
            <person name="Robinson-Rechavi M."/>
            <person name="Bouchez O."/>
            <person name="Lampietro C."/>
            <person name="Lopez Roques C."/>
            <person name="Donnadieu C."/>
            <person name="Postlethwait J."/>
            <person name="Bobe J."/>
            <person name="Dillon D."/>
            <person name="Chandos A."/>
            <person name="von Hippel F."/>
            <person name="Guiguen Y."/>
        </authorList>
    </citation>
    <scope>NUCLEOTIDE SEQUENCE</scope>
    <source>
        <strain evidence="1">YG-Jan2019</strain>
    </source>
</reference>
<protein>
    <submittedName>
        <fullName evidence="1">Uncharacterized protein</fullName>
    </submittedName>
</protein>